<evidence type="ECO:0000313" key="6">
    <source>
        <dbReference type="Proteomes" id="UP000295157"/>
    </source>
</evidence>
<accession>A0A4R4N0M7</accession>
<name>A0A4R4N0M7_9ACTN</name>
<dbReference type="OrthoDB" id="9815825at2"/>
<dbReference type="Gene3D" id="3.30.360.10">
    <property type="entry name" value="Dihydrodipicolinate Reductase, domain 2"/>
    <property type="match status" value="1"/>
</dbReference>
<evidence type="ECO:0000256" key="2">
    <source>
        <dbReference type="ARBA" id="ARBA00023002"/>
    </source>
</evidence>
<evidence type="ECO:0000259" key="4">
    <source>
        <dbReference type="Pfam" id="PF22725"/>
    </source>
</evidence>
<dbReference type="Pfam" id="PF22725">
    <property type="entry name" value="GFO_IDH_MocA_C3"/>
    <property type="match status" value="1"/>
</dbReference>
<dbReference type="InterPro" id="IPR050984">
    <property type="entry name" value="Gfo/Idh/MocA_domain"/>
</dbReference>
<comment type="caution">
    <text evidence="5">The sequence shown here is derived from an EMBL/GenBank/DDBJ whole genome shotgun (WGS) entry which is preliminary data.</text>
</comment>
<comment type="similarity">
    <text evidence="1">Belongs to the Gfo/Idh/MocA family.</text>
</comment>
<dbReference type="InterPro" id="IPR055170">
    <property type="entry name" value="GFO_IDH_MocA-like_dom"/>
</dbReference>
<protein>
    <submittedName>
        <fullName evidence="5">Gfo/Idh/MocA family oxidoreductase</fullName>
    </submittedName>
</protein>
<sequence length="336" mass="36114">MTDVRPSPMSKGEVGWGILATGGIANAFTRDLVTHGHRVAAAGSRSADNARAFAGKWGIEHAHGSYDELVADPDVDIVYVATPHNLHAANATAALESGKHVLVEKAFTVNAAEARAVFERGRGKGLLVMEAMWTRFLPHMAYVRSVIERGLVGDVRSLHADHTQRLPSDPAHRLNNLDLAGGCLLDVGVYPVSFAHDILGAPVEVTGRGTLRDTGVDVCVATVMRHRNDAVSTTYSSMETRGPNTAVVLGTEGRIEIDSVWYSPAAVTVKNVAGQELERFDEPVTGRGMQYQAAEAERLIAEGKVESPLMTHEQSVAVMTTMDAVREEIGVRYPGE</sequence>
<keyword evidence="2" id="KW-0560">Oxidoreductase</keyword>
<evidence type="ECO:0000313" key="5">
    <source>
        <dbReference type="EMBL" id="TDB99551.1"/>
    </source>
</evidence>
<dbReference type="PANTHER" id="PTHR22604">
    <property type="entry name" value="OXIDOREDUCTASES"/>
    <property type="match status" value="1"/>
</dbReference>
<dbReference type="Proteomes" id="UP000295157">
    <property type="component" value="Unassembled WGS sequence"/>
</dbReference>
<dbReference type="PANTHER" id="PTHR22604:SF105">
    <property type="entry name" value="TRANS-1,2-DIHYDROBENZENE-1,2-DIOL DEHYDROGENASE"/>
    <property type="match status" value="1"/>
</dbReference>
<dbReference type="InterPro" id="IPR036291">
    <property type="entry name" value="NAD(P)-bd_dom_sf"/>
</dbReference>
<gene>
    <name evidence="5" type="ORF">E1267_37195</name>
</gene>
<feature type="domain" description="Gfo/Idh/MocA-like oxidoreductase N-terminal" evidence="3">
    <location>
        <begin position="16"/>
        <end position="130"/>
    </location>
</feature>
<evidence type="ECO:0000256" key="1">
    <source>
        <dbReference type="ARBA" id="ARBA00010928"/>
    </source>
</evidence>
<proteinExistence type="inferred from homology"/>
<keyword evidence="6" id="KW-1185">Reference proteome</keyword>
<dbReference type="GO" id="GO:0000166">
    <property type="term" value="F:nucleotide binding"/>
    <property type="evidence" value="ECO:0007669"/>
    <property type="project" value="InterPro"/>
</dbReference>
<dbReference type="GO" id="GO:0016491">
    <property type="term" value="F:oxidoreductase activity"/>
    <property type="evidence" value="ECO:0007669"/>
    <property type="project" value="UniProtKB-KW"/>
</dbReference>
<dbReference type="SUPFAM" id="SSF55347">
    <property type="entry name" value="Glyceraldehyde-3-phosphate dehydrogenase-like, C-terminal domain"/>
    <property type="match status" value="1"/>
</dbReference>
<dbReference type="Pfam" id="PF01408">
    <property type="entry name" value="GFO_IDH_MocA"/>
    <property type="match status" value="1"/>
</dbReference>
<organism evidence="5 6">
    <name type="scientific">Nonomuraea longispora</name>
    <dbReference type="NCBI Taxonomy" id="1848320"/>
    <lineage>
        <taxon>Bacteria</taxon>
        <taxon>Bacillati</taxon>
        <taxon>Actinomycetota</taxon>
        <taxon>Actinomycetes</taxon>
        <taxon>Streptosporangiales</taxon>
        <taxon>Streptosporangiaceae</taxon>
        <taxon>Nonomuraea</taxon>
    </lineage>
</organism>
<dbReference type="RefSeq" id="WP_132339898.1">
    <property type="nucleotide sequence ID" value="NZ_SMJZ01000220.1"/>
</dbReference>
<dbReference type="SUPFAM" id="SSF51735">
    <property type="entry name" value="NAD(P)-binding Rossmann-fold domains"/>
    <property type="match status" value="1"/>
</dbReference>
<reference evidence="5 6" key="1">
    <citation type="submission" date="2019-02" db="EMBL/GenBank/DDBJ databases">
        <title>Draft genome sequences of novel Actinobacteria.</title>
        <authorList>
            <person name="Sahin N."/>
            <person name="Ay H."/>
            <person name="Saygin H."/>
        </authorList>
    </citation>
    <scope>NUCLEOTIDE SEQUENCE [LARGE SCALE GENOMIC DNA]</scope>
    <source>
        <strain evidence="5 6">KC201</strain>
    </source>
</reference>
<evidence type="ECO:0000259" key="3">
    <source>
        <dbReference type="Pfam" id="PF01408"/>
    </source>
</evidence>
<dbReference type="AlphaFoldDB" id="A0A4R4N0M7"/>
<dbReference type="EMBL" id="SMJZ01000220">
    <property type="protein sequence ID" value="TDB99551.1"/>
    <property type="molecule type" value="Genomic_DNA"/>
</dbReference>
<dbReference type="Gene3D" id="3.40.50.720">
    <property type="entry name" value="NAD(P)-binding Rossmann-like Domain"/>
    <property type="match status" value="1"/>
</dbReference>
<dbReference type="InterPro" id="IPR000683">
    <property type="entry name" value="Gfo/Idh/MocA-like_OxRdtase_N"/>
</dbReference>
<feature type="domain" description="GFO/IDH/MocA-like oxidoreductase" evidence="4">
    <location>
        <begin position="141"/>
        <end position="256"/>
    </location>
</feature>